<dbReference type="PANTHER" id="PTHR13097">
    <property type="entry name" value="TRANSCRIPTION INITIATION FACTOR IIE, ALPHA SUBUNIT"/>
    <property type="match status" value="1"/>
</dbReference>
<evidence type="ECO:0000313" key="2">
    <source>
        <dbReference type="EMBL" id="CAL8070814.1"/>
    </source>
</evidence>
<dbReference type="InterPro" id="IPR002853">
    <property type="entry name" value="TFIIE_asu"/>
</dbReference>
<dbReference type="Gene3D" id="3.30.40.10">
    <property type="entry name" value="Zinc/RING finger domain, C3HC4 (zinc finger)"/>
    <property type="match status" value="1"/>
</dbReference>
<sequence length="210" mass="24161">MDEERINQSAVVAPRSLDGGDILKKLARTVVKLFYQPKDLLILDMIIKEERITEKRLEDVLQFDRPLLRTSLLNLKNDRVIAKTIRLATGIDGKTTRVDVYYVPYGKLANIVKYKLDNVRRRLDTLERDANTMKSFRCQPCNKSWTDLEAGELFNVDTYLLRCNLCGRMVKEDVSDVRASSRLVVAKFNEQAGPLYDLLKQAEDVYPSTD</sequence>
<reference evidence="2 3" key="1">
    <citation type="submission" date="2024-08" db="EMBL/GenBank/DDBJ databases">
        <authorList>
            <person name="Cucini C."/>
            <person name="Frati F."/>
        </authorList>
    </citation>
    <scope>NUCLEOTIDE SEQUENCE [LARGE SCALE GENOMIC DNA]</scope>
</reference>
<keyword evidence="3" id="KW-1185">Reference proteome</keyword>
<evidence type="ECO:0000259" key="1">
    <source>
        <dbReference type="SMART" id="SM00531"/>
    </source>
</evidence>
<dbReference type="InterPro" id="IPR024550">
    <property type="entry name" value="TFIIEa/SarR/Rpc3_HTH_dom"/>
</dbReference>
<dbReference type="Proteomes" id="UP001642540">
    <property type="component" value="Unassembled WGS sequence"/>
</dbReference>
<gene>
    <name evidence="2" type="ORF">ODALV1_LOCUS1442</name>
</gene>
<dbReference type="EMBL" id="CAXLJM020000004">
    <property type="protein sequence ID" value="CAL8070814.1"/>
    <property type="molecule type" value="Genomic_DNA"/>
</dbReference>
<dbReference type="SUPFAM" id="SSF57783">
    <property type="entry name" value="Zinc beta-ribbon"/>
    <property type="match status" value="1"/>
</dbReference>
<name>A0ABP1PLS3_9HEXA</name>
<proteinExistence type="predicted"/>
<protein>
    <recommendedName>
        <fullName evidence="1">Transcription initiation factor IIE subunit alpha N-terminal domain-containing protein</fullName>
    </recommendedName>
</protein>
<feature type="domain" description="Transcription initiation factor IIE subunit alpha N-terminal" evidence="1">
    <location>
        <begin position="37"/>
        <end position="186"/>
    </location>
</feature>
<organism evidence="2 3">
    <name type="scientific">Orchesella dallaii</name>
    <dbReference type="NCBI Taxonomy" id="48710"/>
    <lineage>
        <taxon>Eukaryota</taxon>
        <taxon>Metazoa</taxon>
        <taxon>Ecdysozoa</taxon>
        <taxon>Arthropoda</taxon>
        <taxon>Hexapoda</taxon>
        <taxon>Collembola</taxon>
        <taxon>Entomobryomorpha</taxon>
        <taxon>Entomobryoidea</taxon>
        <taxon>Orchesellidae</taxon>
        <taxon>Orchesellinae</taxon>
        <taxon>Orchesella</taxon>
    </lineage>
</organism>
<dbReference type="SMART" id="SM00531">
    <property type="entry name" value="TFIIE"/>
    <property type="match status" value="1"/>
</dbReference>
<accession>A0ABP1PLS3</accession>
<dbReference type="InterPro" id="IPR013083">
    <property type="entry name" value="Znf_RING/FYVE/PHD"/>
</dbReference>
<comment type="caution">
    <text evidence="2">The sequence shown here is derived from an EMBL/GenBank/DDBJ whole genome shotgun (WGS) entry which is preliminary data.</text>
</comment>
<evidence type="ECO:0000313" key="3">
    <source>
        <dbReference type="Proteomes" id="UP001642540"/>
    </source>
</evidence>
<dbReference type="InterPro" id="IPR039997">
    <property type="entry name" value="TFE"/>
</dbReference>
<dbReference type="PANTHER" id="PTHR13097:SF7">
    <property type="entry name" value="GENERAL TRANSCRIPTION FACTOR IIE SUBUNIT 1"/>
    <property type="match status" value="1"/>
</dbReference>
<dbReference type="Pfam" id="PF02002">
    <property type="entry name" value="TFIIE_alpha"/>
    <property type="match status" value="1"/>
</dbReference>